<proteinExistence type="predicted"/>
<keyword evidence="1" id="KW-0812">Transmembrane</keyword>
<dbReference type="Proteomes" id="UP000037035">
    <property type="component" value="Unassembled WGS sequence"/>
</dbReference>
<protein>
    <submittedName>
        <fullName evidence="2">Uncharacterized protein</fullName>
    </submittedName>
</protein>
<dbReference type="VEuPathDB" id="FungiDB:VP01_463g1"/>
<dbReference type="AlphaFoldDB" id="A0A0L6UNA1"/>
<feature type="transmembrane region" description="Helical" evidence="1">
    <location>
        <begin position="603"/>
        <end position="624"/>
    </location>
</feature>
<evidence type="ECO:0000256" key="1">
    <source>
        <dbReference type="SAM" id="Phobius"/>
    </source>
</evidence>
<organism evidence="2 3">
    <name type="scientific">Puccinia sorghi</name>
    <dbReference type="NCBI Taxonomy" id="27349"/>
    <lineage>
        <taxon>Eukaryota</taxon>
        <taxon>Fungi</taxon>
        <taxon>Dikarya</taxon>
        <taxon>Basidiomycota</taxon>
        <taxon>Pucciniomycotina</taxon>
        <taxon>Pucciniomycetes</taxon>
        <taxon>Pucciniales</taxon>
        <taxon>Pucciniaceae</taxon>
        <taxon>Puccinia</taxon>
    </lineage>
</organism>
<keyword evidence="1" id="KW-0472">Membrane</keyword>
<evidence type="ECO:0000313" key="2">
    <source>
        <dbReference type="EMBL" id="KNZ50013.1"/>
    </source>
</evidence>
<keyword evidence="3" id="KW-1185">Reference proteome</keyword>
<feature type="transmembrane region" description="Helical" evidence="1">
    <location>
        <begin position="107"/>
        <end position="129"/>
    </location>
</feature>
<evidence type="ECO:0000313" key="3">
    <source>
        <dbReference type="Proteomes" id="UP000037035"/>
    </source>
</evidence>
<keyword evidence="1" id="KW-1133">Transmembrane helix</keyword>
<gene>
    <name evidence="2" type="ORF">VP01_463g1</name>
</gene>
<dbReference type="EMBL" id="LAVV01009768">
    <property type="protein sequence ID" value="KNZ50013.1"/>
    <property type="molecule type" value="Genomic_DNA"/>
</dbReference>
<name>A0A0L6UNA1_9BASI</name>
<feature type="transmembrane region" description="Helical" evidence="1">
    <location>
        <begin position="69"/>
        <end position="87"/>
    </location>
</feature>
<comment type="caution">
    <text evidence="2">The sequence shown here is derived from an EMBL/GenBank/DDBJ whole genome shotgun (WGS) entry which is preliminary data.</text>
</comment>
<sequence>MVPFFLFNPFQGIKAYDILLEKVTTEISLNSFHNCSTYFCSVYMGIVKPTYYIELSPGDYEKFRKKPHLLFLFFFVLSKTLSTSALFMRATSPKSVASYCYNSYSLIIMLLSKLILYLVFIGFDPLALLHQRQSNIIFMYQKPHSSFESCSMHPKPVQKSEASAQNSLKIPGKREFILSSGNIFGTLPATHCEDLALHNLQAFTSLKFFKVLSVYISPFHVSAGDATELIQFSSLMSPLLPLDSCLIFSIRDLPCCYAACQLQAVEKIFFAVHYYKSVFNSRIHRMKNNTGALPLNALSPDLSLLKIQKTHPKGFCPILTFPSFSTRMMKHFLWVSFFLCEKFIQAKCSYFPIGNSERISNRLAKQGPATPIYCSESPSNLLQPIWVLLTAPTQHPQYFFIPRIQNPLLEEKIWPRASLPSMLGPCLAIICGETTGEPLEICLLHLIQACFSRSDPWKSHWRFSEMYLPLLISSLPGSWSQPKIWFGDLVLDVLLNPESATLRCDPSLFKAHIGFKFFPTASSSPKAIKKQGPSASKNHHKALKAKSFIPILSSSSSHNTLSAHLDLVVDGYYTRYLFFFIAFPSLSSQASPLFSLLSFFSPFLSFLIFLLILLSFLSILLSLLKYIIASPSPSFQSTRYLTSPNISSSLPIPPIDTSFLKSILRALTCATQKLPMDRHPMVVCIRMPWHVRFMIGRQRIPRRVLVRDEEEGGEGLS</sequence>
<accession>A0A0L6UNA1</accession>
<reference evidence="2 3" key="1">
    <citation type="submission" date="2015-08" db="EMBL/GenBank/DDBJ databases">
        <title>Next Generation Sequencing and Analysis of the Genome of Puccinia sorghi L Schw, the Causal Agent of Maize Common Rust.</title>
        <authorList>
            <person name="Rochi L."/>
            <person name="Burguener G."/>
            <person name="Darino M."/>
            <person name="Turjanski A."/>
            <person name="Kreff E."/>
            <person name="Dieguez M.J."/>
            <person name="Sacco F."/>
        </authorList>
    </citation>
    <scope>NUCLEOTIDE SEQUENCE [LARGE SCALE GENOMIC DNA]</scope>
    <source>
        <strain evidence="2 3">RO10H11247</strain>
    </source>
</reference>